<dbReference type="InterPro" id="IPR032288">
    <property type="entry name" value="Metallophos_C"/>
</dbReference>
<sequence length="498" mass="56835">MINKIFFNFLIVGLFLFVGCSEDERLVRNPSPEEPSDIVIKEGMNLVGRLMDGANPVVGAVVSDGYSTAVTDAEGIYQLKADALAKFVFVSIPADYAIPLDKGLPKIYQTLEADRSKVLRKDFALKKQAVVNKFQLLALADVQIGQSVELNWLRQSEIPLIADYIKTMKAESPVYGISLGDLVWDNMSYLTEYAGEIKRLEVPFFQVIGNHDHDRTIIGNDSRAAYPFETNFGPTYYSYNIGDCHFVVLDNVNYNGHSDYSAHITQNQLDWLKDDLKHVGKDKLIILGTHIYTSRRDRPTLMTSNREELYKLLEGYKVRILTGHLHNNRMTTINQDIEENNLGSVMGAFWNYWCNDGSPRGYAVYEIEGNKIQNWYYKGTDKPKDYQIKIYKPGQAVTESRKDGVVINIFAWHTNWTVKVYENDVYKATLTENLRFEMDRDAYDAYFGDDKPAHRPSAEPEAYNDHMFYYKPTVSKGVTIKVEATDSNGNKYTESVTF</sequence>
<dbReference type="AlphaFoldDB" id="A0A1T5CYX3"/>
<protein>
    <submittedName>
        <fullName evidence="3">Calcineurin-like phosphoesterase</fullName>
    </submittedName>
</protein>
<keyword evidence="4" id="KW-1185">Reference proteome</keyword>
<dbReference type="RefSeq" id="WP_079642632.1">
    <property type="nucleotide sequence ID" value="NZ_FUZF01000005.1"/>
</dbReference>
<dbReference type="EMBL" id="FUZF01000005">
    <property type="protein sequence ID" value="SKB64664.1"/>
    <property type="molecule type" value="Genomic_DNA"/>
</dbReference>
<reference evidence="4" key="1">
    <citation type="submission" date="2017-02" db="EMBL/GenBank/DDBJ databases">
        <authorList>
            <person name="Varghese N."/>
            <person name="Submissions S."/>
        </authorList>
    </citation>
    <scope>NUCLEOTIDE SEQUENCE [LARGE SCALE GENOMIC DNA]</scope>
    <source>
        <strain evidence="4">DSM 24091</strain>
    </source>
</reference>
<dbReference type="Pfam" id="PF16370">
    <property type="entry name" value="MetallophosC"/>
    <property type="match status" value="1"/>
</dbReference>
<evidence type="ECO:0000259" key="2">
    <source>
        <dbReference type="Pfam" id="PF16371"/>
    </source>
</evidence>
<gene>
    <name evidence="3" type="ORF">SAMN05660841_01678</name>
</gene>
<dbReference type="OrthoDB" id="1776264at2"/>
<dbReference type="Pfam" id="PF16371">
    <property type="entry name" value="MetallophosN"/>
    <property type="match status" value="1"/>
</dbReference>
<dbReference type="PROSITE" id="PS51257">
    <property type="entry name" value="PROKAR_LIPOPROTEIN"/>
    <property type="match status" value="1"/>
</dbReference>
<dbReference type="InterPro" id="IPR051918">
    <property type="entry name" value="STPP_CPPED1"/>
</dbReference>
<dbReference type="PANTHER" id="PTHR43143:SF1">
    <property type="entry name" value="SERINE_THREONINE-PROTEIN PHOSPHATASE CPPED1"/>
    <property type="match status" value="1"/>
</dbReference>
<dbReference type="STRING" id="1513896.SAMN05660841_01678"/>
<dbReference type="InterPro" id="IPR029052">
    <property type="entry name" value="Metallo-depent_PP-like"/>
</dbReference>
<evidence type="ECO:0000313" key="4">
    <source>
        <dbReference type="Proteomes" id="UP000190150"/>
    </source>
</evidence>
<feature type="domain" description="Calcineurin-like phosphoesterase C-terminal" evidence="1">
    <location>
        <begin position="340"/>
        <end position="492"/>
    </location>
</feature>
<dbReference type="Proteomes" id="UP000190150">
    <property type="component" value="Unassembled WGS sequence"/>
</dbReference>
<evidence type="ECO:0000313" key="3">
    <source>
        <dbReference type="EMBL" id="SKB64664.1"/>
    </source>
</evidence>
<proteinExistence type="predicted"/>
<dbReference type="InterPro" id="IPR032285">
    <property type="entry name" value="Metallophos_N"/>
</dbReference>
<organism evidence="3 4">
    <name type="scientific">Sphingobacterium nematocida</name>
    <dbReference type="NCBI Taxonomy" id="1513896"/>
    <lineage>
        <taxon>Bacteria</taxon>
        <taxon>Pseudomonadati</taxon>
        <taxon>Bacteroidota</taxon>
        <taxon>Sphingobacteriia</taxon>
        <taxon>Sphingobacteriales</taxon>
        <taxon>Sphingobacteriaceae</taxon>
        <taxon>Sphingobacterium</taxon>
    </lineage>
</organism>
<dbReference type="SUPFAM" id="SSF56300">
    <property type="entry name" value="Metallo-dependent phosphatases"/>
    <property type="match status" value="1"/>
</dbReference>
<accession>A0A1T5CYX3</accession>
<evidence type="ECO:0000259" key="1">
    <source>
        <dbReference type="Pfam" id="PF16370"/>
    </source>
</evidence>
<name>A0A1T5CYX3_9SPHI</name>
<dbReference type="PANTHER" id="PTHR43143">
    <property type="entry name" value="METALLOPHOSPHOESTERASE, CALCINEURIN SUPERFAMILY"/>
    <property type="match status" value="1"/>
</dbReference>
<feature type="domain" description="Calcineurin-like phosphoesterase N-terminal" evidence="2">
    <location>
        <begin position="48"/>
        <end position="125"/>
    </location>
</feature>
<dbReference type="Gene3D" id="3.60.21.10">
    <property type="match status" value="1"/>
</dbReference>